<reference evidence="2" key="1">
    <citation type="journal article" date="2023" name="Hortic. Res.">
        <title>A chromosome-level phased genome enabling allele-level studies in sweet orange: a case study on citrus Huanglongbing tolerance.</title>
        <authorList>
            <person name="Wu B."/>
            <person name="Yu Q."/>
            <person name="Deng Z."/>
            <person name="Duan Y."/>
            <person name="Luo F."/>
            <person name="Gmitter F. Jr."/>
        </authorList>
    </citation>
    <scope>NUCLEOTIDE SEQUENCE [LARGE SCALE GENOMIC DNA]</scope>
    <source>
        <strain evidence="2">cv. Valencia</strain>
    </source>
</reference>
<evidence type="ECO:0000313" key="2">
    <source>
        <dbReference type="Proteomes" id="UP000829398"/>
    </source>
</evidence>
<evidence type="ECO:0000313" key="1">
    <source>
        <dbReference type="EMBL" id="KAH9759843.1"/>
    </source>
</evidence>
<gene>
    <name evidence="1" type="ORF">KPL71_017085</name>
</gene>
<dbReference type="Proteomes" id="UP000829398">
    <property type="component" value="Chromosome 5"/>
</dbReference>
<proteinExistence type="predicted"/>
<protein>
    <submittedName>
        <fullName evidence="1">Uncharacterized protein</fullName>
    </submittedName>
</protein>
<comment type="caution">
    <text evidence="1">The sequence shown here is derived from an EMBL/GenBank/DDBJ whole genome shotgun (WGS) entry which is preliminary data.</text>
</comment>
<organism evidence="1 2">
    <name type="scientific">Citrus sinensis</name>
    <name type="common">Sweet orange</name>
    <name type="synonym">Citrus aurantium var. sinensis</name>
    <dbReference type="NCBI Taxonomy" id="2711"/>
    <lineage>
        <taxon>Eukaryota</taxon>
        <taxon>Viridiplantae</taxon>
        <taxon>Streptophyta</taxon>
        <taxon>Embryophyta</taxon>
        <taxon>Tracheophyta</taxon>
        <taxon>Spermatophyta</taxon>
        <taxon>Magnoliopsida</taxon>
        <taxon>eudicotyledons</taxon>
        <taxon>Gunneridae</taxon>
        <taxon>Pentapetalae</taxon>
        <taxon>rosids</taxon>
        <taxon>malvids</taxon>
        <taxon>Sapindales</taxon>
        <taxon>Rutaceae</taxon>
        <taxon>Aurantioideae</taxon>
        <taxon>Citrus</taxon>
    </lineage>
</organism>
<name>A0ACB8KZG9_CITSI</name>
<sequence>MPGVGVNCRSSSPSCPSPPQPSSLSVYENGFWENALLLNVSPGLSSLSNPIVRLERTLPHQPSLCSHSEEATSFQSIKSIPSHGSTAPKLLMQSSAELMKEIAVLEAEIMHLERYLLSLYRTAFEEHLHTLSSISGTHLEYKSGSPTPIVPNKPVNRLEPQVWKGGFFHYDQALPAHDLSISDNYNSAASVKGDCARDNKFGGSAHRSLADHLGASRIDNNLNTSDRLSEDIVRCISSIYCKLANTPSSHAGLSNSPTSSLSSSSLVSSKNPCDSWSPHCSEDVSVDYQGLKEEKGQHATMVEVLKIYLDDDSFSYAVEMLQNFRSLVRNLEKIDPQKMKREEKLAFWINIHNALVMHAAYNVGGQYVDAYVIQSSILGIRPHFSAPWLQALFSPGRKLKTGSTKHVYALEYPEPLVHFALCSGAYSDPGVRVYTAKNLFRDLKLAKEEFIQASVYIHKESKIFLPKIIYYFAKDMSLDIQGLLELITGCVAEAQQKAMRKCIKGKHDKFINWLPQSSKFRYVIHGDIAEGR</sequence>
<dbReference type="EMBL" id="CM039174">
    <property type="protein sequence ID" value="KAH9759843.1"/>
    <property type="molecule type" value="Genomic_DNA"/>
</dbReference>
<accession>A0ACB8KZG9</accession>
<keyword evidence="2" id="KW-1185">Reference proteome</keyword>